<dbReference type="PANTHER" id="PTHR34107">
    <property type="entry name" value="SLL0198 PROTEIN-RELATED"/>
    <property type="match status" value="1"/>
</dbReference>
<proteinExistence type="predicted"/>
<gene>
    <name evidence="2" type="ORF">D5R40_11260</name>
</gene>
<dbReference type="AlphaFoldDB" id="A0A3N6QUP2"/>
<dbReference type="SUPFAM" id="SSF52980">
    <property type="entry name" value="Restriction endonuclease-like"/>
    <property type="match status" value="1"/>
</dbReference>
<evidence type="ECO:0000313" key="3">
    <source>
        <dbReference type="Proteomes" id="UP000269154"/>
    </source>
</evidence>
<sequence length="186" mass="21029">MRTVLDLKPLITLTKEDFYQLCQVNPEVSLELSRNGELIIMSPVGGESGNQEANLIADVIIWNRKTQLGFVFSSSTIFNLPGGGSRSPDVSWVRREKWETLTPNERKKFPPVCPDFVIELRSSSDRLKPLQEKMKEYLDCGLRLGWLINPQDSTAEIYRPQKPVEILTLPISLSGEDVLPGFNLLI</sequence>
<name>A0A3N6QUP2_9CYAN</name>
<dbReference type="OrthoDB" id="455378at2"/>
<dbReference type="Pfam" id="PF05685">
    <property type="entry name" value="Uma2"/>
    <property type="match status" value="1"/>
</dbReference>
<dbReference type="InterPro" id="IPR012296">
    <property type="entry name" value="Nuclease_put_TT1808"/>
</dbReference>
<protein>
    <submittedName>
        <fullName evidence="2">Uma2 family endonuclease</fullName>
    </submittedName>
</protein>
<evidence type="ECO:0000259" key="1">
    <source>
        <dbReference type="Pfam" id="PF05685"/>
    </source>
</evidence>
<dbReference type="RefSeq" id="WP_124144668.1">
    <property type="nucleotide sequence ID" value="NZ_CAWOKI010000031.1"/>
</dbReference>
<dbReference type="CDD" id="cd06260">
    <property type="entry name" value="DUF820-like"/>
    <property type="match status" value="1"/>
</dbReference>
<dbReference type="InterPro" id="IPR011335">
    <property type="entry name" value="Restrct_endonuc-II-like"/>
</dbReference>
<evidence type="ECO:0000313" key="2">
    <source>
        <dbReference type="EMBL" id="RQH44764.1"/>
    </source>
</evidence>
<feature type="domain" description="Putative restriction endonuclease" evidence="1">
    <location>
        <begin position="16"/>
        <end position="184"/>
    </location>
</feature>
<dbReference type="InterPro" id="IPR008538">
    <property type="entry name" value="Uma2"/>
</dbReference>
<organism evidence="2 3">
    <name type="scientific">Okeania hirsuta</name>
    <dbReference type="NCBI Taxonomy" id="1458930"/>
    <lineage>
        <taxon>Bacteria</taxon>
        <taxon>Bacillati</taxon>
        <taxon>Cyanobacteriota</taxon>
        <taxon>Cyanophyceae</taxon>
        <taxon>Oscillatoriophycideae</taxon>
        <taxon>Oscillatoriales</taxon>
        <taxon>Microcoleaceae</taxon>
        <taxon>Okeania</taxon>
    </lineage>
</organism>
<dbReference type="GO" id="GO:0004519">
    <property type="term" value="F:endonuclease activity"/>
    <property type="evidence" value="ECO:0007669"/>
    <property type="project" value="UniProtKB-KW"/>
</dbReference>
<keyword evidence="2" id="KW-0378">Hydrolase</keyword>
<keyword evidence="2" id="KW-0540">Nuclease</keyword>
<keyword evidence="3" id="KW-1185">Reference proteome</keyword>
<accession>A0A3N6QUP2</accession>
<reference evidence="2 3" key="1">
    <citation type="journal article" date="2018" name="ACS Chem. Biol.">
        <title>Ketoreductase domain dysfunction expands chemodiversity: malyngamide biosynthesis in the cyanobacterium Okeania hirsuta.</title>
        <authorList>
            <person name="Moss N.A."/>
            <person name="Leao T."/>
            <person name="Rankin M."/>
            <person name="McCullough T.M."/>
            <person name="Qu P."/>
            <person name="Korobeynikov A."/>
            <person name="Smith J.L."/>
            <person name="Gerwick L."/>
            <person name="Gerwick W.H."/>
        </authorList>
    </citation>
    <scope>NUCLEOTIDE SEQUENCE [LARGE SCALE GENOMIC DNA]</scope>
    <source>
        <strain evidence="2 3">PAB10Feb10-1</strain>
    </source>
</reference>
<dbReference type="Proteomes" id="UP000269154">
    <property type="component" value="Unassembled WGS sequence"/>
</dbReference>
<dbReference type="EMBL" id="RCBY01000050">
    <property type="protein sequence ID" value="RQH44764.1"/>
    <property type="molecule type" value="Genomic_DNA"/>
</dbReference>
<dbReference type="PANTHER" id="PTHR34107:SF6">
    <property type="entry name" value="SLR0981 PROTEIN"/>
    <property type="match status" value="1"/>
</dbReference>
<keyword evidence="2" id="KW-0255">Endonuclease</keyword>
<comment type="caution">
    <text evidence="2">The sequence shown here is derived from an EMBL/GenBank/DDBJ whole genome shotgun (WGS) entry which is preliminary data.</text>
</comment>
<dbReference type="Gene3D" id="3.90.1570.10">
    <property type="entry name" value="tt1808, chain A"/>
    <property type="match status" value="1"/>
</dbReference>